<feature type="transmembrane region" description="Helical" evidence="1">
    <location>
        <begin position="50"/>
        <end position="67"/>
    </location>
</feature>
<dbReference type="STRING" id="36844.SAMN04488501_10172"/>
<dbReference type="AlphaFoldDB" id="A0A0L6Z6C1"/>
<reference evidence="3" key="1">
    <citation type="submission" date="2015-08" db="EMBL/GenBank/DDBJ databases">
        <title>Genome sequence of the strict anaerobe Clostridium homopropionicum LuHBu1 (DSM 5847T).</title>
        <authorList>
            <person name="Poehlein A."/>
            <person name="Beck M."/>
            <person name="Schiel-Bengelsdorf B."/>
            <person name="Bengelsdorf F.R."/>
            <person name="Daniel R."/>
            <person name="Duerre P."/>
        </authorList>
    </citation>
    <scope>NUCLEOTIDE SEQUENCE [LARGE SCALE GENOMIC DNA]</scope>
    <source>
        <strain evidence="3">DSM 5847</strain>
    </source>
</reference>
<name>A0A0L6Z6C1_9CLOT</name>
<keyword evidence="1" id="KW-0472">Membrane</keyword>
<feature type="transmembrane region" description="Helical" evidence="1">
    <location>
        <begin position="7"/>
        <end position="30"/>
    </location>
</feature>
<evidence type="ECO:0000313" key="2">
    <source>
        <dbReference type="EMBL" id="KOA18506.1"/>
    </source>
</evidence>
<feature type="transmembrane region" description="Helical" evidence="1">
    <location>
        <begin position="98"/>
        <end position="116"/>
    </location>
</feature>
<keyword evidence="3" id="KW-1185">Reference proteome</keyword>
<gene>
    <name evidence="2" type="ORF">CLHOM_34080</name>
</gene>
<dbReference type="RefSeq" id="WP_052222843.1">
    <property type="nucleotide sequence ID" value="NZ_LHUR01000042.1"/>
</dbReference>
<comment type="caution">
    <text evidence="2">The sequence shown here is derived from an EMBL/GenBank/DDBJ whole genome shotgun (WGS) entry which is preliminary data.</text>
</comment>
<evidence type="ECO:0000313" key="3">
    <source>
        <dbReference type="Proteomes" id="UP000037043"/>
    </source>
</evidence>
<accession>A0A0L6Z6C1</accession>
<keyword evidence="1" id="KW-0812">Transmembrane</keyword>
<sequence>MEEKRPLGITLIGGFYVFGALVLIITLFTNATDKFGIAFRFGLPNIPEDIMRIVVSIVFLVMAFGYLRFAKWAFWLMITYTVYFLAVSIILSQQYNEQIFYGNAIWSSIVLVYTLTKRKYFYKDKLSS</sequence>
<protein>
    <submittedName>
        <fullName evidence="2">Uncharacterized protein</fullName>
    </submittedName>
</protein>
<dbReference type="Proteomes" id="UP000037043">
    <property type="component" value="Unassembled WGS sequence"/>
</dbReference>
<dbReference type="PATRIC" id="fig|1121318.3.peg.3405"/>
<feature type="transmembrane region" description="Helical" evidence="1">
    <location>
        <begin position="74"/>
        <end position="92"/>
    </location>
</feature>
<evidence type="ECO:0000256" key="1">
    <source>
        <dbReference type="SAM" id="Phobius"/>
    </source>
</evidence>
<proteinExistence type="predicted"/>
<keyword evidence="1" id="KW-1133">Transmembrane helix</keyword>
<organism evidence="2 3">
    <name type="scientific">Clostridium homopropionicum DSM 5847</name>
    <dbReference type="NCBI Taxonomy" id="1121318"/>
    <lineage>
        <taxon>Bacteria</taxon>
        <taxon>Bacillati</taxon>
        <taxon>Bacillota</taxon>
        <taxon>Clostridia</taxon>
        <taxon>Eubacteriales</taxon>
        <taxon>Clostridiaceae</taxon>
        <taxon>Clostridium</taxon>
    </lineage>
</organism>
<dbReference type="EMBL" id="LHUR01000042">
    <property type="protein sequence ID" value="KOA18506.1"/>
    <property type="molecule type" value="Genomic_DNA"/>
</dbReference>